<dbReference type="PROSITE" id="PS01358">
    <property type="entry name" value="ZF_RANBP2_1"/>
    <property type="match status" value="1"/>
</dbReference>
<evidence type="ECO:0000313" key="7">
    <source>
        <dbReference type="EMBL" id="ACO66016.1"/>
    </source>
</evidence>
<dbReference type="STRING" id="296587.C1ED42"/>
<dbReference type="Pfam" id="PF17780">
    <property type="entry name" value="OCRE"/>
    <property type="match status" value="1"/>
</dbReference>
<name>C1ED42_MICCC</name>
<feature type="region of interest" description="Disordered" evidence="5">
    <location>
        <begin position="378"/>
        <end position="411"/>
    </location>
</feature>
<feature type="region of interest" description="Disordered" evidence="5">
    <location>
        <begin position="1"/>
        <end position="202"/>
    </location>
</feature>
<feature type="compositionally biased region" description="Basic and acidic residues" evidence="5">
    <location>
        <begin position="24"/>
        <end position="33"/>
    </location>
</feature>
<evidence type="ECO:0000256" key="5">
    <source>
        <dbReference type="SAM" id="MobiDB-lite"/>
    </source>
</evidence>
<organism evidence="7 8">
    <name type="scientific">Micromonas commoda (strain RCC299 / NOUM17 / CCMP2709)</name>
    <name type="common">Picoplanktonic green alga</name>
    <dbReference type="NCBI Taxonomy" id="296587"/>
    <lineage>
        <taxon>Eukaryota</taxon>
        <taxon>Viridiplantae</taxon>
        <taxon>Chlorophyta</taxon>
        <taxon>Mamiellophyceae</taxon>
        <taxon>Mamiellales</taxon>
        <taxon>Mamiellaceae</taxon>
        <taxon>Micromonas</taxon>
    </lineage>
</organism>
<dbReference type="InterPro" id="IPR041591">
    <property type="entry name" value="OCRE"/>
</dbReference>
<dbReference type="RefSeq" id="XP_002504758.1">
    <property type="nucleotide sequence ID" value="XM_002504712.1"/>
</dbReference>
<dbReference type="SMART" id="SM00547">
    <property type="entry name" value="ZnF_RBZ"/>
    <property type="match status" value="2"/>
</dbReference>
<feature type="compositionally biased region" description="Basic and acidic residues" evidence="5">
    <location>
        <begin position="536"/>
        <end position="548"/>
    </location>
</feature>
<accession>C1ED42</accession>
<feature type="region of interest" description="Disordered" evidence="5">
    <location>
        <begin position="473"/>
        <end position="499"/>
    </location>
</feature>
<feature type="compositionally biased region" description="Basic and acidic residues" evidence="5">
    <location>
        <begin position="81"/>
        <end position="109"/>
    </location>
</feature>
<evidence type="ECO:0000256" key="2">
    <source>
        <dbReference type="ARBA" id="ARBA00022771"/>
    </source>
</evidence>
<dbReference type="KEGG" id="mis:MICPUN_61646"/>
<dbReference type="OrthoDB" id="331341at2759"/>
<dbReference type="CDD" id="cd16166">
    <property type="entry name" value="OCRE_SUA_like"/>
    <property type="match status" value="1"/>
</dbReference>
<evidence type="ECO:0000259" key="6">
    <source>
        <dbReference type="PROSITE" id="PS50199"/>
    </source>
</evidence>
<feature type="compositionally biased region" description="Low complexity" evidence="5">
    <location>
        <begin position="110"/>
        <end position="128"/>
    </location>
</feature>
<dbReference type="InterPro" id="IPR035623">
    <property type="entry name" value="SUA-like_OCRE"/>
</dbReference>
<feature type="compositionally biased region" description="Low complexity" evidence="5">
    <location>
        <begin position="574"/>
        <end position="584"/>
    </location>
</feature>
<protein>
    <recommendedName>
        <fullName evidence="6">RanBP2-type domain-containing protein</fullName>
    </recommendedName>
</protein>
<evidence type="ECO:0000256" key="3">
    <source>
        <dbReference type="ARBA" id="ARBA00022833"/>
    </source>
</evidence>
<dbReference type="AlphaFoldDB" id="C1ED42"/>
<keyword evidence="1" id="KW-0479">Metal-binding</keyword>
<sequence>MSDWDQRRRRSRSRSPPNRFYRPSSRDRADWTRGGRGGGRSPSPPPRGRWQGDDAGRWDDRGRGGSRDRSRDRGGPSQDRGGGDGDRFAQRRSPVRYERDWADRDREDAGYQQQQQRGYGEGYARQQQPRGGYDRPRGEDFDRGENHHKDGYDAGNDGAGRWDNGTQQGYVNREYANQDDRRQQQQHRRRRPGDDEGRPTRVFKPDWMCPRGCGVVFGSKSNCFKCGSPREAGVDEVPADVIYGGVVAGKYDWVCNVLGCCSVNFARRSVCFTCLVPKGPLATKVDQSDRTGGAGTGGDLLANRFDPARARQASDAAAAAAWGAAAAAGQQPVDATANAAWAPKEFNETADAATAGLPGHDLTAVEPAAGDPGLVAHQAQQQYAQQPGSVAKDQTASKKKRRKEPALPGAIEDAAGGAAAVAALEQSGYVYDPDTGYYKDEASGMWYDANSGLSYHAESAAWYKWNAETNAYEPAAPGHNSTPAAQQQQPQQSAAKKPRVAATIGSTAKLDTVAIKKHQVAKLAAAELETMESAYRDRAAERRSRHGESAAAAAATGPVKGKVYGGKIRTPGVPGYAPGSAPQSGSGGAGEGEDSYKASVQRVALERFKAAMKE</sequence>
<reference evidence="7 8" key="1">
    <citation type="journal article" date="2009" name="Science">
        <title>Green evolution and dynamic adaptations revealed by genomes of the marine picoeukaryotes Micromonas.</title>
        <authorList>
            <person name="Worden A.Z."/>
            <person name="Lee J.H."/>
            <person name="Mock T."/>
            <person name="Rouze P."/>
            <person name="Simmons M.P."/>
            <person name="Aerts A.L."/>
            <person name="Allen A.E."/>
            <person name="Cuvelier M.L."/>
            <person name="Derelle E."/>
            <person name="Everett M.V."/>
            <person name="Foulon E."/>
            <person name="Grimwood J."/>
            <person name="Gundlach H."/>
            <person name="Henrissat B."/>
            <person name="Napoli C."/>
            <person name="McDonald S.M."/>
            <person name="Parker M.S."/>
            <person name="Rombauts S."/>
            <person name="Salamov A."/>
            <person name="Von Dassow P."/>
            <person name="Badger J.H."/>
            <person name="Coutinho P.M."/>
            <person name="Demir E."/>
            <person name="Dubchak I."/>
            <person name="Gentemann C."/>
            <person name="Eikrem W."/>
            <person name="Gready J.E."/>
            <person name="John U."/>
            <person name="Lanier W."/>
            <person name="Lindquist E.A."/>
            <person name="Lucas S."/>
            <person name="Mayer K.F."/>
            <person name="Moreau H."/>
            <person name="Not F."/>
            <person name="Otillar R."/>
            <person name="Panaud O."/>
            <person name="Pangilinan J."/>
            <person name="Paulsen I."/>
            <person name="Piegu B."/>
            <person name="Poliakov A."/>
            <person name="Robbens S."/>
            <person name="Schmutz J."/>
            <person name="Toulza E."/>
            <person name="Wyss T."/>
            <person name="Zelensky A."/>
            <person name="Zhou K."/>
            <person name="Armbrust E.V."/>
            <person name="Bhattacharya D."/>
            <person name="Goodenough U.W."/>
            <person name="Van de Peer Y."/>
            <person name="Grigoriev I.V."/>
        </authorList>
    </citation>
    <scope>NUCLEOTIDE SEQUENCE [LARGE SCALE GENOMIC DNA]</scope>
    <source>
        <strain evidence="8">RCC299 / NOUM17</strain>
    </source>
</reference>
<dbReference type="InParanoid" id="C1ED42"/>
<dbReference type="InterPro" id="IPR001876">
    <property type="entry name" value="Znf_RanBP2"/>
</dbReference>
<feature type="compositionally biased region" description="Basic and acidic residues" evidence="5">
    <location>
        <begin position="132"/>
        <end position="152"/>
    </location>
</feature>
<dbReference type="Gene3D" id="4.10.1060.10">
    <property type="entry name" value="Zinc finger, RanBP2-type"/>
    <property type="match status" value="1"/>
</dbReference>
<feature type="compositionally biased region" description="Low complexity" evidence="5">
    <location>
        <begin position="14"/>
        <end position="23"/>
    </location>
</feature>
<gene>
    <name evidence="7" type="ORF">MICPUN_61646</name>
</gene>
<dbReference type="EMBL" id="CP001329">
    <property type="protein sequence ID" value="ACO66016.1"/>
    <property type="molecule type" value="Genomic_DNA"/>
</dbReference>
<keyword evidence="3" id="KW-0862">Zinc</keyword>
<feature type="compositionally biased region" description="Low complexity" evidence="5">
    <location>
        <begin position="483"/>
        <end position="495"/>
    </location>
</feature>
<dbReference type="InterPro" id="IPR036443">
    <property type="entry name" value="Znf_RanBP2_sf"/>
</dbReference>
<dbReference type="GO" id="GO:0008270">
    <property type="term" value="F:zinc ion binding"/>
    <property type="evidence" value="ECO:0007669"/>
    <property type="project" value="UniProtKB-KW"/>
</dbReference>
<evidence type="ECO:0000256" key="4">
    <source>
        <dbReference type="PROSITE-ProRule" id="PRU00322"/>
    </source>
</evidence>
<dbReference type="OMA" id="YERDWAD"/>
<dbReference type="Proteomes" id="UP000002009">
    <property type="component" value="Chromosome 9"/>
</dbReference>
<feature type="compositionally biased region" description="Basic and acidic residues" evidence="5">
    <location>
        <begin position="50"/>
        <end position="74"/>
    </location>
</feature>
<dbReference type="eggNOG" id="KOG0154">
    <property type="taxonomic scope" value="Eukaryota"/>
</dbReference>
<keyword evidence="2 4" id="KW-0863">Zinc-finger</keyword>
<evidence type="ECO:0000313" key="8">
    <source>
        <dbReference type="Proteomes" id="UP000002009"/>
    </source>
</evidence>
<proteinExistence type="predicted"/>
<keyword evidence="8" id="KW-1185">Reference proteome</keyword>
<feature type="region of interest" description="Disordered" evidence="5">
    <location>
        <begin position="536"/>
        <end position="596"/>
    </location>
</feature>
<feature type="domain" description="RanBP2-type" evidence="6">
    <location>
        <begin position="247"/>
        <end position="280"/>
    </location>
</feature>
<dbReference type="GeneID" id="8246296"/>
<dbReference type="PROSITE" id="PS50199">
    <property type="entry name" value="ZF_RANBP2_2"/>
    <property type="match status" value="1"/>
</dbReference>
<evidence type="ECO:0000256" key="1">
    <source>
        <dbReference type="ARBA" id="ARBA00022723"/>
    </source>
</evidence>
<dbReference type="SUPFAM" id="SSF90209">
    <property type="entry name" value="Ran binding protein zinc finger-like"/>
    <property type="match status" value="1"/>
</dbReference>